<dbReference type="Pfam" id="PF00326">
    <property type="entry name" value="Peptidase_S9"/>
    <property type="match status" value="1"/>
</dbReference>
<name>A0AAF0YEE8_9TREE</name>
<dbReference type="InterPro" id="IPR050300">
    <property type="entry name" value="GDXG_lipolytic_enzyme"/>
</dbReference>
<feature type="domain" description="Peptidase S9 prolyl oligopeptidase catalytic" evidence="2">
    <location>
        <begin position="262"/>
        <end position="327"/>
    </location>
</feature>
<proteinExistence type="predicted"/>
<dbReference type="EMBL" id="CP086719">
    <property type="protein sequence ID" value="WOO85203.1"/>
    <property type="molecule type" value="Genomic_DNA"/>
</dbReference>
<dbReference type="RefSeq" id="XP_062631229.1">
    <property type="nucleotide sequence ID" value="XM_062775245.1"/>
</dbReference>
<dbReference type="Pfam" id="PF07859">
    <property type="entry name" value="Abhydrolase_3"/>
    <property type="match status" value="1"/>
</dbReference>
<evidence type="ECO:0000256" key="1">
    <source>
        <dbReference type="ARBA" id="ARBA00022801"/>
    </source>
</evidence>
<evidence type="ECO:0000313" key="4">
    <source>
        <dbReference type="EMBL" id="WOO85203.1"/>
    </source>
</evidence>
<feature type="domain" description="Alpha/beta hydrolase fold-3" evidence="3">
    <location>
        <begin position="51"/>
        <end position="145"/>
    </location>
</feature>
<organism evidence="4 5">
    <name type="scientific">Vanrija pseudolonga</name>
    <dbReference type="NCBI Taxonomy" id="143232"/>
    <lineage>
        <taxon>Eukaryota</taxon>
        <taxon>Fungi</taxon>
        <taxon>Dikarya</taxon>
        <taxon>Basidiomycota</taxon>
        <taxon>Agaricomycotina</taxon>
        <taxon>Tremellomycetes</taxon>
        <taxon>Trichosporonales</taxon>
        <taxon>Trichosporonaceae</taxon>
        <taxon>Vanrija</taxon>
    </lineage>
</organism>
<dbReference type="SUPFAM" id="SSF53474">
    <property type="entry name" value="alpha/beta-Hydrolases"/>
    <property type="match status" value="1"/>
</dbReference>
<dbReference type="Gene3D" id="3.40.50.1820">
    <property type="entry name" value="alpha/beta hydrolase"/>
    <property type="match status" value="1"/>
</dbReference>
<dbReference type="AlphaFoldDB" id="A0AAF0YEE8"/>
<gene>
    <name evidence="4" type="primary">ausA</name>
    <name evidence="4" type="ORF">LOC62_06G008702</name>
</gene>
<dbReference type="InterPro" id="IPR013094">
    <property type="entry name" value="AB_hydrolase_3"/>
</dbReference>
<accession>A0AAF0YEE8</accession>
<evidence type="ECO:0000313" key="5">
    <source>
        <dbReference type="Proteomes" id="UP000827549"/>
    </source>
</evidence>
<dbReference type="InterPro" id="IPR029058">
    <property type="entry name" value="AB_hydrolase_fold"/>
</dbReference>
<protein>
    <submittedName>
        <fullName evidence="4">Non-reducing polyketide synthase ausA</fullName>
    </submittedName>
</protein>
<dbReference type="GeneID" id="87811866"/>
<dbReference type="GO" id="GO:0008236">
    <property type="term" value="F:serine-type peptidase activity"/>
    <property type="evidence" value="ECO:0007669"/>
    <property type="project" value="InterPro"/>
</dbReference>
<dbReference type="PANTHER" id="PTHR48081">
    <property type="entry name" value="AB HYDROLASE SUPERFAMILY PROTEIN C4A8.06C"/>
    <property type="match status" value="1"/>
</dbReference>
<evidence type="ECO:0000259" key="2">
    <source>
        <dbReference type="Pfam" id="PF00326"/>
    </source>
</evidence>
<dbReference type="GO" id="GO:0006508">
    <property type="term" value="P:proteolysis"/>
    <property type="evidence" value="ECO:0007669"/>
    <property type="project" value="InterPro"/>
</dbReference>
<reference evidence="4" key="1">
    <citation type="submission" date="2023-10" db="EMBL/GenBank/DDBJ databases">
        <authorList>
            <person name="Noh H."/>
        </authorList>
    </citation>
    <scope>NUCLEOTIDE SEQUENCE</scope>
    <source>
        <strain evidence="4">DUCC4014</strain>
    </source>
</reference>
<sequence length="391" mass="42258">MTAPTTIPAPTVPPAQAPPGFSDHVYATKHGVELGIRVWLSPVATSTSPWVLWSHGGAFMAATHHTPMPWLFALLQHGVHIASYGYRLAPHAKLRDMLEDSQSALDWARASLPRLAGGLVNVDAYAVAGESAGGCLATLNAQVLVPPPRALLDLYGPSDFTDPLVTRPIPIEIMPDAYSGEFTPEQLEAELASTDLSRAVDGVPHVHLGVESAAEAIDNFRLRARLDNYEYTSRGVLQNDLIILAVTTARLMHLLVTPGADSKTAAWAESPLGRLEKWRGPHPPTIVFHGSADPVVPLTHSMRYARRLRELGTEVEEVYVPNEGHTFDLKYTGPDVPGWDEHIAPLINFALRHLGVDEEDAGSEGTLASEVVVDKHVATVVDKVVADALDQ</sequence>
<dbReference type="PANTHER" id="PTHR48081:SF3">
    <property type="entry name" value="ALPHA_BETA HYDROLASE FOLD-3 DOMAIN-CONTAINING PROTEIN"/>
    <property type="match status" value="1"/>
</dbReference>
<evidence type="ECO:0000259" key="3">
    <source>
        <dbReference type="Pfam" id="PF07859"/>
    </source>
</evidence>
<keyword evidence="5" id="KW-1185">Reference proteome</keyword>
<dbReference type="Proteomes" id="UP000827549">
    <property type="component" value="Chromosome 6"/>
</dbReference>
<dbReference type="InterPro" id="IPR001375">
    <property type="entry name" value="Peptidase_S9_cat"/>
</dbReference>
<keyword evidence="1" id="KW-0378">Hydrolase</keyword>